<feature type="compositionally biased region" description="Polar residues" evidence="2">
    <location>
        <begin position="1"/>
        <end position="11"/>
    </location>
</feature>
<dbReference type="PROSITE" id="PS51471">
    <property type="entry name" value="FE2OG_OXY"/>
    <property type="match status" value="1"/>
</dbReference>
<name>A0A9P9FN78_9HYPO</name>
<evidence type="ECO:0000256" key="2">
    <source>
        <dbReference type="SAM" id="MobiDB-lite"/>
    </source>
</evidence>
<dbReference type="EMBL" id="JAGMUV010000003">
    <property type="protein sequence ID" value="KAH7166480.1"/>
    <property type="molecule type" value="Genomic_DNA"/>
</dbReference>
<dbReference type="InterPro" id="IPR044862">
    <property type="entry name" value="Pro_4_hyd_alph_FE2OG_OXY"/>
</dbReference>
<dbReference type="AlphaFoldDB" id="A0A9P9FN78"/>
<accession>A0A9P9FN78</accession>
<evidence type="ECO:0000256" key="1">
    <source>
        <dbReference type="RuleBase" id="RU003682"/>
    </source>
</evidence>
<feature type="domain" description="Fe2OG dioxygenase" evidence="3">
    <location>
        <begin position="171"/>
        <end position="269"/>
    </location>
</feature>
<keyword evidence="5" id="KW-1185">Reference proteome</keyword>
<dbReference type="PANTHER" id="PTHR33099:SF7">
    <property type="entry name" value="MYND-TYPE DOMAIN-CONTAINING PROTEIN"/>
    <property type="match status" value="1"/>
</dbReference>
<reference evidence="4" key="1">
    <citation type="journal article" date="2021" name="Nat. Commun.">
        <title>Genetic determinants of endophytism in the Arabidopsis root mycobiome.</title>
        <authorList>
            <person name="Mesny F."/>
            <person name="Miyauchi S."/>
            <person name="Thiergart T."/>
            <person name="Pickel B."/>
            <person name="Atanasova L."/>
            <person name="Karlsson M."/>
            <person name="Huettel B."/>
            <person name="Barry K.W."/>
            <person name="Haridas S."/>
            <person name="Chen C."/>
            <person name="Bauer D."/>
            <person name="Andreopoulos W."/>
            <person name="Pangilinan J."/>
            <person name="LaButti K."/>
            <person name="Riley R."/>
            <person name="Lipzen A."/>
            <person name="Clum A."/>
            <person name="Drula E."/>
            <person name="Henrissat B."/>
            <person name="Kohler A."/>
            <person name="Grigoriev I.V."/>
            <person name="Martin F.M."/>
            <person name="Hacquard S."/>
        </authorList>
    </citation>
    <scope>NUCLEOTIDE SEQUENCE</scope>
    <source>
        <strain evidence="4">MPI-CAGE-AT-0147</strain>
    </source>
</reference>
<keyword evidence="1" id="KW-0408">Iron</keyword>
<sequence>MPKSNHSSASVPRSEGSSAQSSSERDTNANPDILLLNVSSALKDHAGKDVFAIGGKLDVFPASPPKDTSDASVVVRWDSGEPSHCRNVQLPVGDDAVSKGAFAQLLTDCEPATFGIGNKEVLDETYRKASKMDATRFSTDFHPYEHGILDTIVQALAHGDRQTTSNNLGIRAELYKLNIYSGPSGKFKPHVDTPRSAEQMGSLVVCLPHEHQGGQLAVRHGGREIVFNWADAKAPSIQWAAFFSDCEHEVFEVTKGHRLTLTYNLFWTSYGPALMANSLGTLDQESFHFFGTLKSLLDCPTFLPRGGLLGFTCTHAYPHTSGSSMDNLHHMLKGLDMMVYQALRQLTGAAKITTVLDEQDYKDNISEGQYTYQVKASLDIESDDDEGLHESHALIAKSLRPVVLSDDHDYESETLNPAEIPVSHRNSDPMYPRRVVTWLNYAPNSRTYKELAVAFITYGNQPGIDAYYSSAVIIAEVPEMDTDPA</sequence>
<dbReference type="PANTHER" id="PTHR33099">
    <property type="entry name" value="FE2OG DIOXYGENASE DOMAIN-CONTAINING PROTEIN"/>
    <property type="match status" value="1"/>
</dbReference>
<dbReference type="Gene3D" id="2.60.120.620">
    <property type="entry name" value="q2cbj1_9rhob like domain"/>
    <property type="match status" value="1"/>
</dbReference>
<dbReference type="GO" id="GO:0016491">
    <property type="term" value="F:oxidoreductase activity"/>
    <property type="evidence" value="ECO:0007669"/>
    <property type="project" value="UniProtKB-KW"/>
</dbReference>
<evidence type="ECO:0000313" key="4">
    <source>
        <dbReference type="EMBL" id="KAH7166480.1"/>
    </source>
</evidence>
<gene>
    <name evidence="4" type="ORF">EDB81DRAFT_285274</name>
</gene>
<organism evidence="4 5">
    <name type="scientific">Dactylonectria macrodidyma</name>
    <dbReference type="NCBI Taxonomy" id="307937"/>
    <lineage>
        <taxon>Eukaryota</taxon>
        <taxon>Fungi</taxon>
        <taxon>Dikarya</taxon>
        <taxon>Ascomycota</taxon>
        <taxon>Pezizomycotina</taxon>
        <taxon>Sordariomycetes</taxon>
        <taxon>Hypocreomycetidae</taxon>
        <taxon>Hypocreales</taxon>
        <taxon>Nectriaceae</taxon>
        <taxon>Dactylonectria</taxon>
    </lineage>
</organism>
<comment type="caution">
    <text evidence="4">The sequence shown here is derived from an EMBL/GenBank/DDBJ whole genome shotgun (WGS) entry which is preliminary data.</text>
</comment>
<dbReference type="OrthoDB" id="27483at2759"/>
<dbReference type="Proteomes" id="UP000738349">
    <property type="component" value="Unassembled WGS sequence"/>
</dbReference>
<evidence type="ECO:0000313" key="5">
    <source>
        <dbReference type="Proteomes" id="UP000738349"/>
    </source>
</evidence>
<keyword evidence="1" id="KW-0479">Metal-binding</keyword>
<dbReference type="InterPro" id="IPR005123">
    <property type="entry name" value="Oxoglu/Fe-dep_dioxygenase_dom"/>
</dbReference>
<comment type="similarity">
    <text evidence="1">Belongs to the iron/ascorbate-dependent oxidoreductase family.</text>
</comment>
<proteinExistence type="inferred from homology"/>
<dbReference type="Pfam" id="PF13640">
    <property type="entry name" value="2OG-FeII_Oxy_3"/>
    <property type="match status" value="1"/>
</dbReference>
<feature type="region of interest" description="Disordered" evidence="2">
    <location>
        <begin position="1"/>
        <end position="30"/>
    </location>
</feature>
<protein>
    <recommendedName>
        <fullName evidence="3">Fe2OG dioxygenase domain-containing protein</fullName>
    </recommendedName>
</protein>
<dbReference type="GO" id="GO:0046872">
    <property type="term" value="F:metal ion binding"/>
    <property type="evidence" value="ECO:0007669"/>
    <property type="project" value="UniProtKB-KW"/>
</dbReference>
<evidence type="ECO:0000259" key="3">
    <source>
        <dbReference type="PROSITE" id="PS51471"/>
    </source>
</evidence>
<keyword evidence="1" id="KW-0560">Oxidoreductase</keyword>